<dbReference type="InterPro" id="IPR032675">
    <property type="entry name" value="LRR_dom_sf"/>
</dbReference>
<dbReference type="Gene3D" id="3.80.10.10">
    <property type="entry name" value="Ribonuclease Inhibitor"/>
    <property type="match status" value="1"/>
</dbReference>
<dbReference type="PANTHER" id="PTHR15140">
    <property type="entry name" value="TUBULIN-SPECIFIC CHAPERONE E"/>
    <property type="match status" value="1"/>
</dbReference>
<organism evidence="1">
    <name type="scientific">Sesamum angustifolium</name>
    <dbReference type="NCBI Taxonomy" id="2727405"/>
    <lineage>
        <taxon>Eukaryota</taxon>
        <taxon>Viridiplantae</taxon>
        <taxon>Streptophyta</taxon>
        <taxon>Embryophyta</taxon>
        <taxon>Tracheophyta</taxon>
        <taxon>Spermatophyta</taxon>
        <taxon>Magnoliopsida</taxon>
        <taxon>eudicotyledons</taxon>
        <taxon>Gunneridae</taxon>
        <taxon>Pentapetalae</taxon>
        <taxon>asterids</taxon>
        <taxon>lamiids</taxon>
        <taxon>Lamiales</taxon>
        <taxon>Pedaliaceae</taxon>
        <taxon>Sesamum</taxon>
    </lineage>
</organism>
<accession>A0AAW2P107</accession>
<gene>
    <name evidence="1" type="ORF">Sangu_1140600</name>
</gene>
<dbReference type="EMBL" id="JACGWK010000006">
    <property type="protein sequence ID" value="KAL0349128.1"/>
    <property type="molecule type" value="Genomic_DNA"/>
</dbReference>
<sequence length="198" mass="22780">MNMNSDVHFLRTSLEVREFDCYTEERISVFRQLLGCQSLIVLCLGGHIGRLPLHDEISSNLAKIVLIRSELMEDPMPTLEKLPNLRVLELDVDAFKGKEMTCSESGFTELRRLKLSNLRYLEKWIVKDGAMLRLSTLTIVNCEELIMLPEELQFVHHLQQMTVSGMHKKFKDSIGMVKGMVEKGMYQVQHVPSITIED</sequence>
<protein>
    <submittedName>
        <fullName evidence="1">Disease resistance protein RPH8A</fullName>
    </submittedName>
</protein>
<comment type="caution">
    <text evidence="1">The sequence shown here is derived from an EMBL/GenBank/DDBJ whole genome shotgun (WGS) entry which is preliminary data.</text>
</comment>
<dbReference type="PANTHER" id="PTHR15140:SF37">
    <property type="entry name" value="UBIQUITIN-LIKE DOMAIN-CONTAINING PROTEIN"/>
    <property type="match status" value="1"/>
</dbReference>
<name>A0AAW2P107_9LAMI</name>
<evidence type="ECO:0000313" key="1">
    <source>
        <dbReference type="EMBL" id="KAL0349128.1"/>
    </source>
</evidence>
<proteinExistence type="predicted"/>
<reference evidence="1" key="2">
    <citation type="journal article" date="2024" name="Plant">
        <title>Genomic evolution and insights into agronomic trait innovations of Sesamum species.</title>
        <authorList>
            <person name="Miao H."/>
            <person name="Wang L."/>
            <person name="Qu L."/>
            <person name="Liu H."/>
            <person name="Sun Y."/>
            <person name="Le M."/>
            <person name="Wang Q."/>
            <person name="Wei S."/>
            <person name="Zheng Y."/>
            <person name="Lin W."/>
            <person name="Duan Y."/>
            <person name="Cao H."/>
            <person name="Xiong S."/>
            <person name="Wang X."/>
            <person name="Wei L."/>
            <person name="Li C."/>
            <person name="Ma Q."/>
            <person name="Ju M."/>
            <person name="Zhao R."/>
            <person name="Li G."/>
            <person name="Mu C."/>
            <person name="Tian Q."/>
            <person name="Mei H."/>
            <person name="Zhang T."/>
            <person name="Gao T."/>
            <person name="Zhang H."/>
        </authorList>
    </citation>
    <scope>NUCLEOTIDE SEQUENCE</scope>
    <source>
        <strain evidence="1">G01</strain>
    </source>
</reference>
<reference evidence="1" key="1">
    <citation type="submission" date="2020-06" db="EMBL/GenBank/DDBJ databases">
        <authorList>
            <person name="Li T."/>
            <person name="Hu X."/>
            <person name="Zhang T."/>
            <person name="Song X."/>
            <person name="Zhang H."/>
            <person name="Dai N."/>
            <person name="Sheng W."/>
            <person name="Hou X."/>
            <person name="Wei L."/>
        </authorList>
    </citation>
    <scope>NUCLEOTIDE SEQUENCE</scope>
    <source>
        <strain evidence="1">G01</strain>
        <tissue evidence="1">Leaf</tissue>
    </source>
</reference>
<dbReference type="AlphaFoldDB" id="A0AAW2P107"/>
<dbReference type="SUPFAM" id="SSF52058">
    <property type="entry name" value="L domain-like"/>
    <property type="match status" value="1"/>
</dbReference>